<accession>A0ABM1BLA2</accession>
<keyword evidence="4 7" id="KW-1133">Transmembrane helix</keyword>
<comment type="subcellular location">
    <subcellularLocation>
        <location evidence="1">Membrane</location>
        <topology evidence="1">Multi-pass membrane protein</topology>
    </subcellularLocation>
</comment>
<evidence type="ECO:0000313" key="9">
    <source>
        <dbReference type="Proteomes" id="UP000694941"/>
    </source>
</evidence>
<keyword evidence="5 7" id="KW-0472">Membrane</keyword>
<evidence type="ECO:0000256" key="7">
    <source>
        <dbReference type="RuleBase" id="RU079119"/>
    </source>
</evidence>
<evidence type="ECO:0000256" key="4">
    <source>
        <dbReference type="ARBA" id="ARBA00022989"/>
    </source>
</evidence>
<gene>
    <name evidence="10" type="primary">LOC106468394</name>
</gene>
<dbReference type="PROSITE" id="PS50216">
    <property type="entry name" value="DHHC"/>
    <property type="match status" value="1"/>
</dbReference>
<comment type="catalytic activity">
    <reaction evidence="7">
        <text>L-cysteinyl-[protein] + hexadecanoyl-CoA = S-hexadecanoyl-L-cysteinyl-[protein] + CoA</text>
        <dbReference type="Rhea" id="RHEA:36683"/>
        <dbReference type="Rhea" id="RHEA-COMP:10131"/>
        <dbReference type="Rhea" id="RHEA-COMP:11032"/>
        <dbReference type="ChEBI" id="CHEBI:29950"/>
        <dbReference type="ChEBI" id="CHEBI:57287"/>
        <dbReference type="ChEBI" id="CHEBI:57379"/>
        <dbReference type="ChEBI" id="CHEBI:74151"/>
        <dbReference type="EC" id="2.3.1.225"/>
    </reaction>
</comment>
<keyword evidence="9" id="KW-1185">Reference proteome</keyword>
<evidence type="ECO:0000313" key="10">
    <source>
        <dbReference type="RefSeq" id="XP_013784271.1"/>
    </source>
</evidence>
<evidence type="ECO:0000256" key="3">
    <source>
        <dbReference type="ARBA" id="ARBA00022692"/>
    </source>
</evidence>
<dbReference type="GeneID" id="106468394"/>
<dbReference type="RefSeq" id="XP_013784271.1">
    <property type="nucleotide sequence ID" value="XM_013928817.2"/>
</dbReference>
<organism evidence="9 10">
    <name type="scientific">Limulus polyphemus</name>
    <name type="common">Atlantic horseshoe crab</name>
    <dbReference type="NCBI Taxonomy" id="6850"/>
    <lineage>
        <taxon>Eukaryota</taxon>
        <taxon>Metazoa</taxon>
        <taxon>Ecdysozoa</taxon>
        <taxon>Arthropoda</taxon>
        <taxon>Chelicerata</taxon>
        <taxon>Merostomata</taxon>
        <taxon>Xiphosura</taxon>
        <taxon>Limulidae</taxon>
        <taxon>Limulus</taxon>
    </lineage>
</organism>
<dbReference type="EC" id="2.3.1.225" evidence="7"/>
<feature type="transmembrane region" description="Helical" evidence="7">
    <location>
        <begin position="207"/>
        <end position="227"/>
    </location>
</feature>
<dbReference type="Proteomes" id="UP000694941">
    <property type="component" value="Unplaced"/>
</dbReference>
<proteinExistence type="inferred from homology"/>
<dbReference type="PANTHER" id="PTHR12246">
    <property type="entry name" value="PALMITOYLTRANSFERASE ZDHHC16"/>
    <property type="match status" value="1"/>
</dbReference>
<protein>
    <recommendedName>
        <fullName evidence="7">Palmitoyltransferase</fullName>
        <ecNumber evidence="7">2.3.1.225</ecNumber>
    </recommendedName>
</protein>
<keyword evidence="6 7" id="KW-0012">Acyltransferase</keyword>
<sequence length="288" mass="33287">MISSDVILPMHKKDLLPPNRRDRSLFIFMVVGIPFAVLWEGCVVLPNYHTHFSTIVLIHFLASCFIVFNIFGNMYLLKRVDASGKQKSLPAILKQEWRYCHLCELNSPPRSYHCPICNECILKRDHHCMFVGCCVGYHNQRYYLLTILYIWIGAIYGVSYQWDYCFQHLGGLRPGSVLILIAPHFAWVFGAVSSFGFLVAVLHTLGIVVLVVTSYLLLIQLLVILYGQTQYERKHNIESYNLGFKCNLLDVLGTRWYFVWLFPWIPSTQNGDGLHFFNVSDLENVKNI</sequence>
<dbReference type="Pfam" id="PF01529">
    <property type="entry name" value="DHHC"/>
    <property type="match status" value="1"/>
</dbReference>
<feature type="transmembrane region" description="Helical" evidence="7">
    <location>
        <begin position="177"/>
        <end position="200"/>
    </location>
</feature>
<feature type="transmembrane region" description="Helical" evidence="7">
    <location>
        <begin position="25"/>
        <end position="46"/>
    </location>
</feature>
<comment type="similarity">
    <text evidence="7">Belongs to the DHHC palmitoyltransferase family.</text>
</comment>
<evidence type="ECO:0000256" key="6">
    <source>
        <dbReference type="ARBA" id="ARBA00023315"/>
    </source>
</evidence>
<dbReference type="InterPro" id="IPR039859">
    <property type="entry name" value="PFA4/ZDH16/20/ERF2-like"/>
</dbReference>
<evidence type="ECO:0000259" key="8">
    <source>
        <dbReference type="Pfam" id="PF01529"/>
    </source>
</evidence>
<keyword evidence="3 7" id="KW-0812">Transmembrane</keyword>
<name>A0ABM1BLA2_LIMPO</name>
<comment type="domain">
    <text evidence="7">The DHHC domain is required for palmitoyltransferase activity.</text>
</comment>
<evidence type="ECO:0000256" key="5">
    <source>
        <dbReference type="ARBA" id="ARBA00023136"/>
    </source>
</evidence>
<reference evidence="10" key="1">
    <citation type="submission" date="2025-08" db="UniProtKB">
        <authorList>
            <consortium name="RefSeq"/>
        </authorList>
    </citation>
    <scope>IDENTIFICATION</scope>
    <source>
        <tissue evidence="10">Muscle</tissue>
    </source>
</reference>
<feature type="transmembrane region" description="Helical" evidence="7">
    <location>
        <begin position="142"/>
        <end position="162"/>
    </location>
</feature>
<evidence type="ECO:0000256" key="1">
    <source>
        <dbReference type="ARBA" id="ARBA00004141"/>
    </source>
</evidence>
<dbReference type="InterPro" id="IPR001594">
    <property type="entry name" value="Palmitoyltrfase_DHHC"/>
</dbReference>
<evidence type="ECO:0000256" key="2">
    <source>
        <dbReference type="ARBA" id="ARBA00022679"/>
    </source>
</evidence>
<feature type="transmembrane region" description="Helical" evidence="7">
    <location>
        <begin position="52"/>
        <end position="77"/>
    </location>
</feature>
<feature type="domain" description="Palmitoyltransferase DHHC" evidence="8">
    <location>
        <begin position="95"/>
        <end position="235"/>
    </location>
</feature>
<keyword evidence="2 7" id="KW-0808">Transferase</keyword>